<dbReference type="Proteomes" id="UP000799444">
    <property type="component" value="Unassembled WGS sequence"/>
</dbReference>
<dbReference type="AlphaFoldDB" id="A0A9P4QUJ5"/>
<gene>
    <name evidence="2" type="ORF">EJ04DRAFT_566985</name>
</gene>
<evidence type="ECO:0000256" key="1">
    <source>
        <dbReference type="SAM" id="MobiDB-lite"/>
    </source>
</evidence>
<reference evidence="2" key="1">
    <citation type="journal article" date="2020" name="Stud. Mycol.">
        <title>101 Dothideomycetes genomes: a test case for predicting lifestyles and emergence of pathogens.</title>
        <authorList>
            <person name="Haridas S."/>
            <person name="Albert R."/>
            <person name="Binder M."/>
            <person name="Bloem J."/>
            <person name="Labutti K."/>
            <person name="Salamov A."/>
            <person name="Andreopoulos B."/>
            <person name="Baker S."/>
            <person name="Barry K."/>
            <person name="Bills G."/>
            <person name="Bluhm B."/>
            <person name="Cannon C."/>
            <person name="Castanera R."/>
            <person name="Culley D."/>
            <person name="Daum C."/>
            <person name="Ezra D."/>
            <person name="Gonzalez J."/>
            <person name="Henrissat B."/>
            <person name="Kuo A."/>
            <person name="Liang C."/>
            <person name="Lipzen A."/>
            <person name="Lutzoni F."/>
            <person name="Magnuson J."/>
            <person name="Mondo S."/>
            <person name="Nolan M."/>
            <person name="Ohm R."/>
            <person name="Pangilinan J."/>
            <person name="Park H.-J."/>
            <person name="Ramirez L."/>
            <person name="Alfaro M."/>
            <person name="Sun H."/>
            <person name="Tritt A."/>
            <person name="Yoshinaga Y."/>
            <person name="Zwiers L.-H."/>
            <person name="Turgeon B."/>
            <person name="Goodwin S."/>
            <person name="Spatafora J."/>
            <person name="Crous P."/>
            <person name="Grigoriev I."/>
        </authorList>
    </citation>
    <scope>NUCLEOTIDE SEQUENCE</scope>
    <source>
        <strain evidence="2">CBS 125425</strain>
    </source>
</reference>
<name>A0A9P4QUJ5_9PLEO</name>
<feature type="region of interest" description="Disordered" evidence="1">
    <location>
        <begin position="30"/>
        <end position="50"/>
    </location>
</feature>
<protein>
    <submittedName>
        <fullName evidence="2">Uncharacterized protein</fullName>
    </submittedName>
</protein>
<organism evidence="2 3">
    <name type="scientific">Polyplosphaeria fusca</name>
    <dbReference type="NCBI Taxonomy" id="682080"/>
    <lineage>
        <taxon>Eukaryota</taxon>
        <taxon>Fungi</taxon>
        <taxon>Dikarya</taxon>
        <taxon>Ascomycota</taxon>
        <taxon>Pezizomycotina</taxon>
        <taxon>Dothideomycetes</taxon>
        <taxon>Pleosporomycetidae</taxon>
        <taxon>Pleosporales</taxon>
        <taxon>Tetraplosphaeriaceae</taxon>
        <taxon>Polyplosphaeria</taxon>
    </lineage>
</organism>
<evidence type="ECO:0000313" key="2">
    <source>
        <dbReference type="EMBL" id="KAF2731257.1"/>
    </source>
</evidence>
<accession>A0A9P4QUJ5</accession>
<sequence length="95" mass="10060">MASTFHGPVSGHAVVAAQYCGAGGTMNFHLGPNPASEEQHKRKPSSTVPFRRDNDFVFRDSLNEVRWICACPAGRAALVGIGGVGQAADAMDEYP</sequence>
<dbReference type="EMBL" id="ML996199">
    <property type="protein sequence ID" value="KAF2731257.1"/>
    <property type="molecule type" value="Genomic_DNA"/>
</dbReference>
<dbReference type="OrthoDB" id="3792539at2759"/>
<comment type="caution">
    <text evidence="2">The sequence shown here is derived from an EMBL/GenBank/DDBJ whole genome shotgun (WGS) entry which is preliminary data.</text>
</comment>
<keyword evidence="3" id="KW-1185">Reference proteome</keyword>
<evidence type="ECO:0000313" key="3">
    <source>
        <dbReference type="Proteomes" id="UP000799444"/>
    </source>
</evidence>
<proteinExistence type="predicted"/>